<keyword evidence="3" id="KW-0998">Cell outer membrane</keyword>
<dbReference type="CDD" id="cd07185">
    <property type="entry name" value="OmpA_C-like"/>
    <property type="match status" value="1"/>
</dbReference>
<keyword evidence="9" id="KW-1185">Reference proteome</keyword>
<protein>
    <submittedName>
        <fullName evidence="8">OmpA family protein</fullName>
    </submittedName>
</protein>
<dbReference type="SUPFAM" id="SSF103088">
    <property type="entry name" value="OmpA-like"/>
    <property type="match status" value="1"/>
</dbReference>
<dbReference type="OrthoDB" id="1490539at2"/>
<reference evidence="8 9" key="1">
    <citation type="submission" date="2018-07" db="EMBL/GenBank/DDBJ databases">
        <title>Genome sequencing of Runella.</title>
        <authorList>
            <person name="Baek M.-G."/>
            <person name="Yi H."/>
        </authorList>
    </citation>
    <scope>NUCLEOTIDE SEQUENCE [LARGE SCALE GENOMIC DNA]</scope>
    <source>
        <strain evidence="8 9">HYN0085</strain>
    </source>
</reference>
<dbReference type="GO" id="GO:0009279">
    <property type="term" value="C:cell outer membrane"/>
    <property type="evidence" value="ECO:0007669"/>
    <property type="project" value="UniProtKB-SubCell"/>
</dbReference>
<dbReference type="AlphaFoldDB" id="A0A344TSI0"/>
<dbReference type="Proteomes" id="UP000251993">
    <property type="component" value="Chromosome"/>
</dbReference>
<evidence type="ECO:0000256" key="1">
    <source>
        <dbReference type="ARBA" id="ARBA00004442"/>
    </source>
</evidence>
<evidence type="ECO:0000313" key="9">
    <source>
        <dbReference type="Proteomes" id="UP000251993"/>
    </source>
</evidence>
<evidence type="ECO:0000256" key="4">
    <source>
        <dbReference type="PROSITE-ProRule" id="PRU00473"/>
    </source>
</evidence>
<dbReference type="Gene3D" id="3.30.1330.60">
    <property type="entry name" value="OmpA-like domain"/>
    <property type="match status" value="1"/>
</dbReference>
<accession>A0A344TSI0</accession>
<dbReference type="PANTHER" id="PTHR30329:SF21">
    <property type="entry name" value="LIPOPROTEIN YIAD-RELATED"/>
    <property type="match status" value="1"/>
</dbReference>
<dbReference type="PANTHER" id="PTHR30329">
    <property type="entry name" value="STATOR ELEMENT OF FLAGELLAR MOTOR COMPLEX"/>
    <property type="match status" value="1"/>
</dbReference>
<sequence length="521" mass="57460">MNPKLTAFYYLLIQSFFCSFIAFSQPKVENLGNSVNSEYNEINPVISPDGKTLFFARVSHPQNAHGLEGSQDIWFSELTNNQWGLARRMTPPINKEEYNCAYSITPDGNTLLIMGAYEKGTYQTRGFSFSKRTANGWSAPQKLAIAGLEGMSKGEYMCGFLSNDGKTLIMAFSEKKKSTKDDIYVSFQQKNGTWTKPTSLGLDVNTDDFTETTPFLAADGATLYFSSDRTGGQGSNDIYYTKRIDKTWKVWSKPVNLGPAINTDGYDAYYTIAAAGDYAYMVSKKNTLGKGDIVKIKIKSDEPSTPSIVPTPDPVVLLSGKVLDTKTGKPIDARIIYENLADGTEVGTAQTDPRTGEYKIVLPKGIKYGVRAVAKDFIAEAQNIDLTNVTDYKEVAGTNLKLVPIEINAVGVLNNLFFDTGKAEIRPESNPELDRMVLTFNENPGLVLEIGGHTDNVGSDASNIKLSQDRADSVREYFIGKGIEPDRVQSKGYGESKPKASNDTDEGKQINRRVEFKILKK</sequence>
<feature type="chain" id="PRO_5016896974" evidence="6">
    <location>
        <begin position="25"/>
        <end position="521"/>
    </location>
</feature>
<dbReference type="InterPro" id="IPR036737">
    <property type="entry name" value="OmpA-like_sf"/>
</dbReference>
<proteinExistence type="predicted"/>
<feature type="domain" description="OmpA-like" evidence="7">
    <location>
        <begin position="405"/>
        <end position="521"/>
    </location>
</feature>
<dbReference type="PROSITE" id="PS51123">
    <property type="entry name" value="OMPA_2"/>
    <property type="match status" value="1"/>
</dbReference>
<dbReference type="Pfam" id="PF07676">
    <property type="entry name" value="PD40"/>
    <property type="match status" value="3"/>
</dbReference>
<dbReference type="KEGG" id="run:DR864_17600"/>
<dbReference type="InterPro" id="IPR006664">
    <property type="entry name" value="OMP_bac"/>
</dbReference>
<evidence type="ECO:0000256" key="6">
    <source>
        <dbReference type="SAM" id="SignalP"/>
    </source>
</evidence>
<name>A0A344TSI0_9BACT</name>
<organism evidence="8 9">
    <name type="scientific">Runella rosea</name>
    <dbReference type="NCBI Taxonomy" id="2259595"/>
    <lineage>
        <taxon>Bacteria</taxon>
        <taxon>Pseudomonadati</taxon>
        <taxon>Bacteroidota</taxon>
        <taxon>Cytophagia</taxon>
        <taxon>Cytophagales</taxon>
        <taxon>Spirosomataceae</taxon>
        <taxon>Runella</taxon>
    </lineage>
</organism>
<dbReference type="InterPro" id="IPR050330">
    <property type="entry name" value="Bact_OuterMem_StrucFunc"/>
</dbReference>
<dbReference type="RefSeq" id="WP_114070342.1">
    <property type="nucleotide sequence ID" value="NZ_CP030850.1"/>
</dbReference>
<keyword evidence="6" id="KW-0732">Signal</keyword>
<feature type="region of interest" description="Disordered" evidence="5">
    <location>
        <begin position="483"/>
        <end position="512"/>
    </location>
</feature>
<dbReference type="SUPFAM" id="SSF82171">
    <property type="entry name" value="DPP6 N-terminal domain-like"/>
    <property type="match status" value="1"/>
</dbReference>
<dbReference type="Gene3D" id="2.120.10.60">
    <property type="entry name" value="Tricorn protease N-terminal domain"/>
    <property type="match status" value="1"/>
</dbReference>
<evidence type="ECO:0000256" key="2">
    <source>
        <dbReference type="ARBA" id="ARBA00023136"/>
    </source>
</evidence>
<gene>
    <name evidence="8" type="ORF">DR864_17600</name>
</gene>
<feature type="signal peptide" evidence="6">
    <location>
        <begin position="1"/>
        <end position="24"/>
    </location>
</feature>
<comment type="subcellular location">
    <subcellularLocation>
        <location evidence="1">Cell outer membrane</location>
    </subcellularLocation>
</comment>
<dbReference type="PRINTS" id="PR01021">
    <property type="entry name" value="OMPADOMAIN"/>
</dbReference>
<keyword evidence="2 4" id="KW-0472">Membrane</keyword>
<dbReference type="InterPro" id="IPR006665">
    <property type="entry name" value="OmpA-like"/>
</dbReference>
<dbReference type="InterPro" id="IPR011659">
    <property type="entry name" value="WD40"/>
</dbReference>
<dbReference type="EMBL" id="CP030850">
    <property type="protein sequence ID" value="AXE21601.1"/>
    <property type="molecule type" value="Genomic_DNA"/>
</dbReference>
<evidence type="ECO:0000256" key="5">
    <source>
        <dbReference type="SAM" id="MobiDB-lite"/>
    </source>
</evidence>
<evidence type="ECO:0000256" key="3">
    <source>
        <dbReference type="ARBA" id="ARBA00023237"/>
    </source>
</evidence>
<dbReference type="Gene3D" id="2.60.40.1120">
    <property type="entry name" value="Carboxypeptidase-like, regulatory domain"/>
    <property type="match status" value="1"/>
</dbReference>
<evidence type="ECO:0000259" key="7">
    <source>
        <dbReference type="PROSITE" id="PS51123"/>
    </source>
</evidence>
<evidence type="ECO:0000313" key="8">
    <source>
        <dbReference type="EMBL" id="AXE21601.1"/>
    </source>
</evidence>
<dbReference type="Pfam" id="PF00691">
    <property type="entry name" value="OmpA"/>
    <property type="match status" value="1"/>
</dbReference>